<dbReference type="AlphaFoldDB" id="A0A1W1VT77"/>
<dbReference type="Gene3D" id="3.40.50.700">
    <property type="entry name" value="NADH:ubiquinone oxidoreductase-like, 20kDa subunit"/>
    <property type="match status" value="1"/>
</dbReference>
<dbReference type="PANTHER" id="PTHR42845">
    <property type="entry name" value="COENZYME F420-REDUCING HYDROGENASE, GAMMA SUBUNIT"/>
    <property type="match status" value="1"/>
</dbReference>
<evidence type="ECO:0000256" key="1">
    <source>
        <dbReference type="ARBA" id="ARBA00023002"/>
    </source>
</evidence>
<dbReference type="InterPro" id="IPR051349">
    <property type="entry name" value="Hydrogenase_assoc-protein"/>
</dbReference>
<keyword evidence="1" id="KW-0560">Oxidoreductase</keyword>
<dbReference type="InterPro" id="IPR037024">
    <property type="entry name" value="NiFe_Hase_small_N_sf"/>
</dbReference>
<keyword evidence="4" id="KW-1185">Reference proteome</keyword>
<dbReference type="PANTHER" id="PTHR42845:SF2">
    <property type="entry name" value="F420-NON-REDUCING HYDROGENASE VHU SUBUNIT G"/>
    <property type="match status" value="1"/>
</dbReference>
<dbReference type="RefSeq" id="WP_084054399.1">
    <property type="nucleotide sequence ID" value="NZ_FWWT01000023.1"/>
</dbReference>
<dbReference type="EMBL" id="FWWT01000023">
    <property type="protein sequence ID" value="SMB96473.1"/>
    <property type="molecule type" value="Genomic_DNA"/>
</dbReference>
<sequence>MAKLKLAINWAAGCGGCDVAILDTNEKLLDIAEVADIVFWPIAMDFKVEDLEKMEPGSIDLCFFNGGIRNSKEEGLARLLREKSKVMVAFGACASWGGIPALANMNTRDEIFHTVYQDTHTTINEKNVYPKPVSCVPEGELHIPELYQRVWSLDQVLDVDYFVPGCPPTPQTIWNAIEIILSGKLPPKGSVIGAGKKSLCDTCKRTKTKKTINKFYRPHEIITDPEICLLEQGVVCSGPVTREGCGHLCINNNMPCRGCYGPSEKVNDHGASLLNAVASIMDASNEAAASKLSGDFDDPAGTVYRFSLAKSLVFDYNKEAKKND</sequence>
<dbReference type="SUPFAM" id="SSF56770">
    <property type="entry name" value="HydA/Nqo6-like"/>
    <property type="match status" value="1"/>
</dbReference>
<dbReference type="STRING" id="656914.SAMN00017405_1551"/>
<dbReference type="InterPro" id="IPR006137">
    <property type="entry name" value="NADH_UbQ_OxRdtase-like_20kDa"/>
</dbReference>
<gene>
    <name evidence="3" type="ORF">SAMN00017405_1551</name>
</gene>
<dbReference type="Proteomes" id="UP000192731">
    <property type="component" value="Unassembled WGS sequence"/>
</dbReference>
<dbReference type="GO" id="GO:0016491">
    <property type="term" value="F:oxidoreductase activity"/>
    <property type="evidence" value="ECO:0007669"/>
    <property type="project" value="UniProtKB-KW"/>
</dbReference>
<dbReference type="Pfam" id="PF01058">
    <property type="entry name" value="Oxidored_q6"/>
    <property type="match status" value="1"/>
</dbReference>
<accession>A0A1W1VT77</accession>
<reference evidence="3 4" key="1">
    <citation type="submission" date="2017-04" db="EMBL/GenBank/DDBJ databases">
        <authorList>
            <person name="Afonso C.L."/>
            <person name="Miller P.J."/>
            <person name="Scott M.A."/>
            <person name="Spackman E."/>
            <person name="Goraichik I."/>
            <person name="Dimitrov K.M."/>
            <person name="Suarez D.L."/>
            <person name="Swayne D.E."/>
        </authorList>
    </citation>
    <scope>NUCLEOTIDE SEQUENCE [LARGE SCALE GENOMIC DNA]</scope>
    <source>
        <strain evidence="3 4">DSM 11270</strain>
    </source>
</reference>
<name>A0A1W1VT77_DESTI</name>
<protein>
    <submittedName>
        <fullName evidence="3">F420-non-reducing hydrogenase subunit G</fullName>
    </submittedName>
</protein>
<evidence type="ECO:0000259" key="2">
    <source>
        <dbReference type="Pfam" id="PF01058"/>
    </source>
</evidence>
<feature type="domain" description="NADH:ubiquinone oxidoreductase-like 20kDa subunit" evidence="2">
    <location>
        <begin position="14"/>
        <end position="177"/>
    </location>
</feature>
<organism evidence="3 4">
    <name type="scientific">Desulfonispora thiosulfatigenes DSM 11270</name>
    <dbReference type="NCBI Taxonomy" id="656914"/>
    <lineage>
        <taxon>Bacteria</taxon>
        <taxon>Bacillati</taxon>
        <taxon>Bacillota</taxon>
        <taxon>Clostridia</taxon>
        <taxon>Eubacteriales</taxon>
        <taxon>Peptococcaceae</taxon>
        <taxon>Desulfonispora</taxon>
    </lineage>
</organism>
<dbReference type="GO" id="GO:0051536">
    <property type="term" value="F:iron-sulfur cluster binding"/>
    <property type="evidence" value="ECO:0007669"/>
    <property type="project" value="InterPro"/>
</dbReference>
<dbReference type="OrthoDB" id="9787729at2"/>
<evidence type="ECO:0000313" key="4">
    <source>
        <dbReference type="Proteomes" id="UP000192731"/>
    </source>
</evidence>
<evidence type="ECO:0000313" key="3">
    <source>
        <dbReference type="EMBL" id="SMB96473.1"/>
    </source>
</evidence>
<proteinExistence type="predicted"/>